<keyword evidence="1" id="KW-0175">Coiled coil</keyword>
<protein>
    <submittedName>
        <fullName evidence="2">Uncharacterized protein</fullName>
    </submittedName>
</protein>
<evidence type="ECO:0000313" key="2">
    <source>
        <dbReference type="EMBL" id="MDQ7246683.1"/>
    </source>
</evidence>
<name>A0ABU0YIX8_9PROT</name>
<reference evidence="3" key="1">
    <citation type="submission" date="2023-08" db="EMBL/GenBank/DDBJ databases">
        <title>Rhodospirillaceae gen. nov., a novel taxon isolated from the Yangtze River Yuezi River estuary sludge.</title>
        <authorList>
            <person name="Ruan L."/>
        </authorList>
    </citation>
    <scope>NUCLEOTIDE SEQUENCE [LARGE SCALE GENOMIC DNA]</scope>
    <source>
        <strain evidence="3">R-7</strain>
    </source>
</reference>
<gene>
    <name evidence="2" type="ORF">Q8A70_03360</name>
</gene>
<proteinExistence type="predicted"/>
<dbReference type="RefSeq" id="WP_379954074.1">
    <property type="nucleotide sequence ID" value="NZ_JAUYVI010000001.1"/>
</dbReference>
<feature type="coiled-coil region" evidence="1">
    <location>
        <begin position="2"/>
        <end position="68"/>
    </location>
</feature>
<sequence>MTEDSETELEAARRHVQEAKIKFDRQQRRYAMLVLDGNAAAAQAKALMAELEAEFEASQEALERLEGKRPPG</sequence>
<evidence type="ECO:0000313" key="3">
    <source>
        <dbReference type="Proteomes" id="UP001230156"/>
    </source>
</evidence>
<dbReference type="Proteomes" id="UP001230156">
    <property type="component" value="Unassembled WGS sequence"/>
</dbReference>
<organism evidence="2 3">
    <name type="scientific">Dongia sedimenti</name>
    <dbReference type="NCBI Taxonomy" id="3064282"/>
    <lineage>
        <taxon>Bacteria</taxon>
        <taxon>Pseudomonadati</taxon>
        <taxon>Pseudomonadota</taxon>
        <taxon>Alphaproteobacteria</taxon>
        <taxon>Rhodospirillales</taxon>
        <taxon>Dongiaceae</taxon>
        <taxon>Dongia</taxon>
    </lineage>
</organism>
<keyword evidence="3" id="KW-1185">Reference proteome</keyword>
<accession>A0ABU0YIX8</accession>
<dbReference type="EMBL" id="JAUYVI010000001">
    <property type="protein sequence ID" value="MDQ7246683.1"/>
    <property type="molecule type" value="Genomic_DNA"/>
</dbReference>
<evidence type="ECO:0000256" key="1">
    <source>
        <dbReference type="SAM" id="Coils"/>
    </source>
</evidence>
<comment type="caution">
    <text evidence="2">The sequence shown here is derived from an EMBL/GenBank/DDBJ whole genome shotgun (WGS) entry which is preliminary data.</text>
</comment>